<reference evidence="2 3" key="1">
    <citation type="submission" date="2018-09" db="EMBL/GenBank/DDBJ databases">
        <title>Whole genome based analysis of evolution and adaptive divergence in Indian and Brazilian strains of Azospirillum brasilense.</title>
        <authorList>
            <person name="Singh C."/>
            <person name="Tripathi A.K."/>
        </authorList>
    </citation>
    <scope>NUCLEOTIDE SEQUENCE [LARGE SCALE GENOMIC DNA]</scope>
    <source>
        <strain evidence="2 3">MTCC4038</strain>
        <plasmid evidence="2 3">p3</plasmid>
    </source>
</reference>
<dbReference type="RefSeq" id="WP_015989373.1">
    <property type="nucleotide sequence ID" value="NZ_CP032342.1"/>
</dbReference>
<evidence type="ECO:0000313" key="1">
    <source>
        <dbReference type="EMBL" id="MDX5949770.1"/>
    </source>
</evidence>
<sequence>MTDMNLKDQRVLLLASYCGGDTPGCTEELPCDECLRMCNVAVASGEFNVIAGMDFLRHIRNRADSVAF</sequence>
<dbReference type="EMBL" id="JAWXYC010000001">
    <property type="protein sequence ID" value="MDX5949770.1"/>
    <property type="molecule type" value="Genomic_DNA"/>
</dbReference>
<name>A0A4D8R692_AZOBR</name>
<evidence type="ECO:0000313" key="4">
    <source>
        <dbReference type="Proteomes" id="UP001277471"/>
    </source>
</evidence>
<keyword evidence="2" id="KW-0614">Plasmid</keyword>
<keyword evidence="4" id="KW-1185">Reference proteome</keyword>
<dbReference type="Proteomes" id="UP001277471">
    <property type="component" value="Unassembled WGS sequence"/>
</dbReference>
<geneLocation type="plasmid" evidence="2 3">
    <name>p3</name>
</geneLocation>
<dbReference type="AlphaFoldDB" id="A0A4D8R692"/>
<dbReference type="EMBL" id="CP032342">
    <property type="protein sequence ID" value="QCO12812.1"/>
    <property type="molecule type" value="Genomic_DNA"/>
</dbReference>
<evidence type="ECO:0000313" key="2">
    <source>
        <dbReference type="EMBL" id="QCO12812.1"/>
    </source>
</evidence>
<organism evidence="2 3">
    <name type="scientific">Azospirillum brasilense</name>
    <dbReference type="NCBI Taxonomy" id="192"/>
    <lineage>
        <taxon>Bacteria</taxon>
        <taxon>Pseudomonadati</taxon>
        <taxon>Pseudomonadota</taxon>
        <taxon>Alphaproteobacteria</taxon>
        <taxon>Rhodospirillales</taxon>
        <taxon>Azospirillaceae</taxon>
        <taxon>Azospirillum</taxon>
    </lineage>
</organism>
<evidence type="ECO:0000313" key="3">
    <source>
        <dbReference type="Proteomes" id="UP000298774"/>
    </source>
</evidence>
<dbReference type="GeneID" id="56447830"/>
<reference evidence="1 4" key="2">
    <citation type="submission" date="2023-11" db="EMBL/GenBank/DDBJ databases">
        <title>MicrobeMod: A computational toolkit for identifying prokaryotic methylation and restriction-modification with nanopore sequencing.</title>
        <authorList>
            <person name="Crits-Christoph A."/>
            <person name="Kang S.C."/>
            <person name="Lee H."/>
            <person name="Ostrov N."/>
        </authorList>
    </citation>
    <scope>NUCLEOTIDE SEQUENCE [LARGE SCALE GENOMIC DNA]</scope>
    <source>
        <strain evidence="1 4">ATCC 29145</strain>
    </source>
</reference>
<dbReference type="Proteomes" id="UP000298774">
    <property type="component" value="Plasmid p3"/>
</dbReference>
<accession>A0A4D8R692</accession>
<gene>
    <name evidence="2" type="ORF">D3868_27780</name>
    <name evidence="1" type="ORF">SIM66_00910</name>
</gene>
<protein>
    <submittedName>
        <fullName evidence="2">Uncharacterized protein</fullName>
    </submittedName>
</protein>
<proteinExistence type="predicted"/>